<dbReference type="NCBIfam" id="TIGR00389">
    <property type="entry name" value="glyS_dimeric"/>
    <property type="match status" value="1"/>
</dbReference>
<evidence type="ECO:0000256" key="8">
    <source>
        <dbReference type="ARBA" id="ARBA00022741"/>
    </source>
</evidence>
<gene>
    <name evidence="16" type="ORF">BJ684DRAFT_9772</name>
</gene>
<dbReference type="NCBIfam" id="NF003211">
    <property type="entry name" value="PRK04173.1"/>
    <property type="match status" value="1"/>
</dbReference>
<dbReference type="InterPro" id="IPR045864">
    <property type="entry name" value="aa-tRNA-synth_II/BPL/LPL"/>
</dbReference>
<dbReference type="InterPro" id="IPR033731">
    <property type="entry name" value="GlyRS-like_core"/>
</dbReference>
<dbReference type="Pfam" id="PF00587">
    <property type="entry name" value="tRNA-synt_2b"/>
    <property type="match status" value="1"/>
</dbReference>
<evidence type="ECO:0000256" key="13">
    <source>
        <dbReference type="ARBA" id="ARBA00051967"/>
    </source>
</evidence>
<dbReference type="GO" id="GO:0004820">
    <property type="term" value="F:glycine-tRNA ligase activity"/>
    <property type="evidence" value="ECO:0007669"/>
    <property type="project" value="UniProtKB-EC"/>
</dbReference>
<dbReference type="Gene3D" id="3.30.720.200">
    <property type="match status" value="1"/>
</dbReference>
<keyword evidence="9" id="KW-0067">ATP-binding</keyword>
<evidence type="ECO:0000256" key="3">
    <source>
        <dbReference type="ARBA" id="ARBA00011738"/>
    </source>
</evidence>
<dbReference type="EMBL" id="KZ987973">
    <property type="protein sequence ID" value="RKP13642.1"/>
    <property type="molecule type" value="Genomic_DNA"/>
</dbReference>
<sequence>MASSVTSTSAPASKDRSAQPFDRSTLEQTLTKRFFYAPAFSLYGGVAGLYDYGPPGTALQTNIISQWRQHFVLEEDMLELDCTIMTPAEVLRTSGHVEKFADWMCKDLKTGDIFRADHLVEAVLEARLIGDQQARDAESGTTSVSAETQVKEDDSKAKKKKKKGKVVAVKLDDAVKAEYSSTLAQIDNYSGSELGEIIQKYGIKAPETGNDVSPPVEFNLMFESSIGPTGHLKGYLRPETAQGQFLNFKRLLEFNNDRMPFASAQIGKSFRNEISPRSGLLRVREFTMAEIEHFVDPDNKTHPGFARVRDTTLRLLPASVQLGGKTEVTEMSIGEAVDQGIVDNETLGYFLARIHQFLIKIGINGSRLRFRQHMKNEMAHYACDCWDAEIHTSYGWIECVGCADRSAYDLTVHAAKTKEKLVVREALPEPRVTDRTVVEVNKKVFGPRLKKSAKVVEDALMAMSEAELESLRKALDQADGVEVKGTDGQGYKVDKEMVEVKRITVTEHVREYTPNVIEPSFGIGRILYALLEHAWWVRAGSEARGVLSFPIAVAPVKCLVQPLSNHSSFTPLVQEMASLLRSSGIPAKVDTSSASVGKAYARNDELGTSLAVTVDFQSVKDRTVTLRERDSTEQVRESVEEVVKILGSLVRGEKEWSDIRAEYPLFTQQATE</sequence>
<dbReference type="CDD" id="cd00774">
    <property type="entry name" value="GlyRS-like_core"/>
    <property type="match status" value="1"/>
</dbReference>
<evidence type="ECO:0000256" key="5">
    <source>
        <dbReference type="ARBA" id="ARBA00022490"/>
    </source>
</evidence>
<evidence type="ECO:0000256" key="1">
    <source>
        <dbReference type="ARBA" id="ARBA00004496"/>
    </source>
</evidence>
<evidence type="ECO:0000256" key="10">
    <source>
        <dbReference type="ARBA" id="ARBA00022917"/>
    </source>
</evidence>
<dbReference type="FunFam" id="3.30.930.10:FF:000010">
    <property type="entry name" value="Glycyl-tRNA synthetase 1"/>
    <property type="match status" value="1"/>
</dbReference>
<dbReference type="OrthoDB" id="57698at2759"/>
<dbReference type="Pfam" id="PF03129">
    <property type="entry name" value="HGTP_anticodon"/>
    <property type="match status" value="1"/>
</dbReference>
<dbReference type="FunFam" id="3.40.50.800:FF:000004">
    <property type="entry name" value="Glycine--tRNA ligase 2"/>
    <property type="match status" value="1"/>
</dbReference>
<keyword evidence="5" id="KW-0963">Cytoplasm</keyword>
<comment type="subunit">
    <text evidence="3">Homodimer.</text>
</comment>
<keyword evidence="8" id="KW-0547">Nucleotide-binding</keyword>
<dbReference type="SUPFAM" id="SSF55681">
    <property type="entry name" value="Class II aaRS and biotin synthetases"/>
    <property type="match status" value="1"/>
</dbReference>
<dbReference type="GO" id="GO:0005739">
    <property type="term" value="C:mitochondrion"/>
    <property type="evidence" value="ECO:0007669"/>
    <property type="project" value="TreeGrafter"/>
</dbReference>
<dbReference type="GO" id="GO:0070150">
    <property type="term" value="P:mitochondrial glycyl-tRNA aminoacylation"/>
    <property type="evidence" value="ECO:0007669"/>
    <property type="project" value="TreeGrafter"/>
</dbReference>
<name>A0A4P9Y4P2_9FUNG</name>
<dbReference type="InterPro" id="IPR002315">
    <property type="entry name" value="tRNA-synt_gly"/>
</dbReference>
<evidence type="ECO:0000256" key="11">
    <source>
        <dbReference type="ARBA" id="ARBA00023146"/>
    </source>
</evidence>
<dbReference type="PROSITE" id="PS50862">
    <property type="entry name" value="AA_TRNA_LIGASE_II"/>
    <property type="match status" value="1"/>
</dbReference>
<feature type="domain" description="Aminoacyl-transfer RNA synthetases class-II family profile" evidence="15">
    <location>
        <begin position="235"/>
        <end position="550"/>
    </location>
</feature>
<dbReference type="EC" id="6.1.1.14" evidence="4"/>
<evidence type="ECO:0000256" key="2">
    <source>
        <dbReference type="ARBA" id="ARBA00008226"/>
    </source>
</evidence>
<comment type="similarity">
    <text evidence="2">Belongs to the class-II aminoacyl-tRNA synthetase family.</text>
</comment>
<reference evidence="17" key="1">
    <citation type="journal article" date="2018" name="Nat. Microbiol.">
        <title>Leveraging single-cell genomics to expand the fungal tree of life.</title>
        <authorList>
            <person name="Ahrendt S.R."/>
            <person name="Quandt C.A."/>
            <person name="Ciobanu D."/>
            <person name="Clum A."/>
            <person name="Salamov A."/>
            <person name="Andreopoulos B."/>
            <person name="Cheng J.F."/>
            <person name="Woyke T."/>
            <person name="Pelin A."/>
            <person name="Henrissat B."/>
            <person name="Reynolds N.K."/>
            <person name="Benny G.L."/>
            <person name="Smith M.E."/>
            <person name="James T.Y."/>
            <person name="Grigoriev I.V."/>
        </authorList>
    </citation>
    <scope>NUCLEOTIDE SEQUENCE [LARGE SCALE GENOMIC DNA]</scope>
</reference>
<evidence type="ECO:0000256" key="7">
    <source>
        <dbReference type="ARBA" id="ARBA00022679"/>
    </source>
</evidence>
<feature type="region of interest" description="Disordered" evidence="14">
    <location>
        <begin position="135"/>
        <end position="157"/>
    </location>
</feature>
<dbReference type="Gene3D" id="3.30.40.230">
    <property type="match status" value="1"/>
</dbReference>
<organism evidence="16 17">
    <name type="scientific">Piptocephalis cylindrospora</name>
    <dbReference type="NCBI Taxonomy" id="1907219"/>
    <lineage>
        <taxon>Eukaryota</taxon>
        <taxon>Fungi</taxon>
        <taxon>Fungi incertae sedis</taxon>
        <taxon>Zoopagomycota</taxon>
        <taxon>Zoopagomycotina</taxon>
        <taxon>Zoopagomycetes</taxon>
        <taxon>Zoopagales</taxon>
        <taxon>Piptocephalidaceae</taxon>
        <taxon>Piptocephalis</taxon>
    </lineage>
</organism>
<dbReference type="InterPro" id="IPR004154">
    <property type="entry name" value="Anticodon-bd"/>
</dbReference>
<dbReference type="SUPFAM" id="SSF52954">
    <property type="entry name" value="Class II aaRS ABD-related"/>
    <property type="match status" value="1"/>
</dbReference>
<evidence type="ECO:0000256" key="14">
    <source>
        <dbReference type="SAM" id="MobiDB-lite"/>
    </source>
</evidence>
<feature type="compositionally biased region" description="Polar residues" evidence="14">
    <location>
        <begin position="139"/>
        <end position="148"/>
    </location>
</feature>
<keyword evidence="11 16" id="KW-0030">Aminoacyl-tRNA synthetase</keyword>
<comment type="catalytic activity">
    <reaction evidence="13">
        <text>2 ATP + H(+) = P(1),P(4)-bis(5'-adenosyl) tetraphosphate + diphosphate</text>
        <dbReference type="Rhea" id="RHEA:34935"/>
        <dbReference type="ChEBI" id="CHEBI:15378"/>
        <dbReference type="ChEBI" id="CHEBI:30616"/>
        <dbReference type="ChEBI" id="CHEBI:33019"/>
        <dbReference type="ChEBI" id="CHEBI:58141"/>
    </reaction>
</comment>
<evidence type="ECO:0000256" key="6">
    <source>
        <dbReference type="ARBA" id="ARBA00022598"/>
    </source>
</evidence>
<dbReference type="InterPro" id="IPR006195">
    <property type="entry name" value="aa-tRNA-synth_II"/>
</dbReference>
<evidence type="ECO:0000256" key="4">
    <source>
        <dbReference type="ARBA" id="ARBA00012829"/>
    </source>
</evidence>
<protein>
    <recommendedName>
        <fullName evidence="4">glycine--tRNA ligase</fullName>
        <ecNumber evidence="4">6.1.1.14</ecNumber>
    </recommendedName>
    <alternativeName>
        <fullName evidence="12">Diadenosine tetraphosphate synthetase</fullName>
    </alternativeName>
</protein>
<feature type="compositionally biased region" description="Low complexity" evidence="14">
    <location>
        <begin position="1"/>
        <end position="12"/>
    </location>
</feature>
<dbReference type="PANTHER" id="PTHR10745">
    <property type="entry name" value="GLYCYL-TRNA SYNTHETASE/DNA POLYMERASE SUBUNIT GAMMA-2"/>
    <property type="match status" value="1"/>
</dbReference>
<feature type="region of interest" description="Disordered" evidence="14">
    <location>
        <begin position="1"/>
        <end position="22"/>
    </location>
</feature>
<dbReference type="PRINTS" id="PR01043">
    <property type="entry name" value="TRNASYNTHGLY"/>
</dbReference>
<dbReference type="GO" id="GO:0005524">
    <property type="term" value="F:ATP binding"/>
    <property type="evidence" value="ECO:0007669"/>
    <property type="project" value="UniProtKB-KW"/>
</dbReference>
<dbReference type="FunFam" id="3.30.930.10:FF:000158">
    <property type="entry name" value="Glycyl-tRNA synthetase"/>
    <property type="match status" value="1"/>
</dbReference>
<dbReference type="InterPro" id="IPR036621">
    <property type="entry name" value="Anticodon-bd_dom_sf"/>
</dbReference>
<evidence type="ECO:0000256" key="9">
    <source>
        <dbReference type="ARBA" id="ARBA00022840"/>
    </source>
</evidence>
<evidence type="ECO:0000256" key="12">
    <source>
        <dbReference type="ARBA" id="ARBA00030057"/>
    </source>
</evidence>
<dbReference type="InterPro" id="IPR027031">
    <property type="entry name" value="Gly-tRNA_synthase/POLG2"/>
</dbReference>
<evidence type="ECO:0000259" key="15">
    <source>
        <dbReference type="PROSITE" id="PS50862"/>
    </source>
</evidence>
<proteinExistence type="inferred from homology"/>
<keyword evidence="10" id="KW-0648">Protein biosynthesis</keyword>
<keyword evidence="17" id="KW-1185">Reference proteome</keyword>
<dbReference type="InterPro" id="IPR002314">
    <property type="entry name" value="aa-tRNA-synt_IIb"/>
</dbReference>
<dbReference type="Proteomes" id="UP000267251">
    <property type="component" value="Unassembled WGS sequence"/>
</dbReference>
<comment type="subcellular location">
    <subcellularLocation>
        <location evidence="1">Cytoplasm</location>
    </subcellularLocation>
</comment>
<keyword evidence="7" id="KW-0808">Transferase</keyword>
<evidence type="ECO:0000313" key="16">
    <source>
        <dbReference type="EMBL" id="RKP13642.1"/>
    </source>
</evidence>
<keyword evidence="6" id="KW-0436">Ligase</keyword>
<evidence type="ECO:0000313" key="17">
    <source>
        <dbReference type="Proteomes" id="UP000267251"/>
    </source>
</evidence>
<dbReference type="AlphaFoldDB" id="A0A4P9Y4P2"/>
<dbReference type="PANTHER" id="PTHR10745:SF0">
    <property type="entry name" value="GLYCINE--TRNA LIGASE"/>
    <property type="match status" value="1"/>
</dbReference>
<accession>A0A4P9Y4P2</accession>
<dbReference type="Gene3D" id="3.30.930.10">
    <property type="entry name" value="Bira Bifunctional Protein, Domain 2"/>
    <property type="match status" value="1"/>
</dbReference>
<dbReference type="GO" id="GO:0016740">
    <property type="term" value="F:transferase activity"/>
    <property type="evidence" value="ECO:0007669"/>
    <property type="project" value="UniProtKB-KW"/>
</dbReference>
<dbReference type="FunFam" id="3.30.720.200:FF:000001">
    <property type="entry name" value="Glycine--tRNA ligase 2"/>
    <property type="match status" value="1"/>
</dbReference>
<dbReference type="Gene3D" id="3.40.50.800">
    <property type="entry name" value="Anticodon-binding domain"/>
    <property type="match status" value="1"/>
</dbReference>